<dbReference type="AlphaFoldDB" id="A0A8H6YZS5"/>
<feature type="chain" id="PRO_5034726126" evidence="2">
    <location>
        <begin position="19"/>
        <end position="421"/>
    </location>
</feature>
<feature type="transmembrane region" description="Helical" evidence="1">
    <location>
        <begin position="83"/>
        <end position="103"/>
    </location>
</feature>
<sequence length="421" mass="46852">MMLLIFIAVHLLSTNSSTAPLSHPLDIRDATDTCDDINNCRTLFSIVWSCLATIFACTWVSVHPNVPPPDQSRLHLLWRRLMMMLIGIMGPEIMVGFAARQLFASRSLSKRESTVLLPDVSSCSIEFGFSETHSFFCCMGGFVSSDGHPIATRDQLENRLFGSEFQKAIRDVNKEDIMDKSKGDALSKGVALLQLLWFTIQCLARVHQHLAVTQLEVATLAFAVLDIFVWLLWWNKPLDVQRPMVLEPRMQPDAQAFPAQLSRLEHIWAAIFGFSANQYPPLSSVSVPSFWSMGSTEFDVGAYFLLALVGTVFGIIHSAAWNTVFPTPAEMWIWRTSSLVITTMPGLASLLTLMVMAELKSVSEPMLRILMEPLLGILMAAGSPIYIAVRVILIVLPLIGLRSLPPSAFVDVSWSTYIPHI</sequence>
<keyword evidence="4" id="KW-1185">Reference proteome</keyword>
<keyword evidence="2" id="KW-0732">Signal</keyword>
<dbReference type="PANTHER" id="PTHR35043:SF7">
    <property type="entry name" value="TRANSCRIPTION FACTOR DOMAIN-CONTAINING PROTEIN"/>
    <property type="match status" value="1"/>
</dbReference>
<keyword evidence="1" id="KW-0812">Transmembrane</keyword>
<evidence type="ECO:0000256" key="2">
    <source>
        <dbReference type="SAM" id="SignalP"/>
    </source>
</evidence>
<keyword evidence="1" id="KW-0472">Membrane</keyword>
<feature type="transmembrane region" description="Helical" evidence="1">
    <location>
        <begin position="377"/>
        <end position="399"/>
    </location>
</feature>
<comment type="caution">
    <text evidence="3">The sequence shown here is derived from an EMBL/GenBank/DDBJ whole genome shotgun (WGS) entry which is preliminary data.</text>
</comment>
<dbReference type="OrthoDB" id="9451547at2759"/>
<organism evidence="3 4">
    <name type="scientific">Mycena sanguinolenta</name>
    <dbReference type="NCBI Taxonomy" id="230812"/>
    <lineage>
        <taxon>Eukaryota</taxon>
        <taxon>Fungi</taxon>
        <taxon>Dikarya</taxon>
        <taxon>Basidiomycota</taxon>
        <taxon>Agaricomycotina</taxon>
        <taxon>Agaricomycetes</taxon>
        <taxon>Agaricomycetidae</taxon>
        <taxon>Agaricales</taxon>
        <taxon>Marasmiineae</taxon>
        <taxon>Mycenaceae</taxon>
        <taxon>Mycena</taxon>
    </lineage>
</organism>
<gene>
    <name evidence="3" type="ORF">MSAN_00635000</name>
</gene>
<feature type="transmembrane region" description="Helical" evidence="1">
    <location>
        <begin position="215"/>
        <end position="234"/>
    </location>
</feature>
<feature type="transmembrane region" description="Helical" evidence="1">
    <location>
        <begin position="300"/>
        <end position="320"/>
    </location>
</feature>
<reference evidence="3" key="1">
    <citation type="submission" date="2020-05" db="EMBL/GenBank/DDBJ databases">
        <title>Mycena genomes resolve the evolution of fungal bioluminescence.</title>
        <authorList>
            <person name="Tsai I.J."/>
        </authorList>
    </citation>
    <scope>NUCLEOTIDE SEQUENCE</scope>
    <source>
        <strain evidence="3">160909Yilan</strain>
    </source>
</reference>
<keyword evidence="1" id="KW-1133">Transmembrane helix</keyword>
<name>A0A8H6YZS5_9AGAR</name>
<feature type="signal peptide" evidence="2">
    <location>
        <begin position="1"/>
        <end position="18"/>
    </location>
</feature>
<evidence type="ECO:0000313" key="3">
    <source>
        <dbReference type="EMBL" id="KAF7370050.1"/>
    </source>
</evidence>
<protein>
    <submittedName>
        <fullName evidence="3">Uncharacterized protein</fullName>
    </submittedName>
</protein>
<dbReference type="PANTHER" id="PTHR35043">
    <property type="entry name" value="TRANSCRIPTION FACTOR DOMAIN-CONTAINING PROTEIN"/>
    <property type="match status" value="1"/>
</dbReference>
<feature type="transmembrane region" description="Helical" evidence="1">
    <location>
        <begin position="332"/>
        <end position="357"/>
    </location>
</feature>
<feature type="transmembrane region" description="Helical" evidence="1">
    <location>
        <begin position="42"/>
        <end position="62"/>
    </location>
</feature>
<dbReference type="EMBL" id="JACAZH010000004">
    <property type="protein sequence ID" value="KAF7370050.1"/>
    <property type="molecule type" value="Genomic_DNA"/>
</dbReference>
<accession>A0A8H6YZS5</accession>
<evidence type="ECO:0000256" key="1">
    <source>
        <dbReference type="SAM" id="Phobius"/>
    </source>
</evidence>
<dbReference type="Proteomes" id="UP000623467">
    <property type="component" value="Unassembled WGS sequence"/>
</dbReference>
<proteinExistence type="predicted"/>
<evidence type="ECO:0000313" key="4">
    <source>
        <dbReference type="Proteomes" id="UP000623467"/>
    </source>
</evidence>